<dbReference type="PANTHER" id="PTHR30575:SF0">
    <property type="entry name" value="XAA-ARG DIPEPTIDASE"/>
    <property type="match status" value="1"/>
</dbReference>
<dbReference type="GO" id="GO:0046657">
    <property type="term" value="P:folic acid catabolic process"/>
    <property type="evidence" value="ECO:0007669"/>
    <property type="project" value="TreeGrafter"/>
</dbReference>
<dbReference type="SUPFAM" id="SSF53187">
    <property type="entry name" value="Zn-dependent exopeptidases"/>
    <property type="match status" value="1"/>
</dbReference>
<dbReference type="Gene3D" id="3.40.630.10">
    <property type="entry name" value="Zn peptidases"/>
    <property type="match status" value="2"/>
</dbReference>
<dbReference type="PANTHER" id="PTHR30575">
    <property type="entry name" value="PEPTIDASE M20"/>
    <property type="match status" value="1"/>
</dbReference>
<name>A0A381P5X2_9ZZZZ</name>
<dbReference type="EMBL" id="UINC01000862">
    <property type="protein sequence ID" value="SUZ62316.1"/>
    <property type="molecule type" value="Genomic_DNA"/>
</dbReference>
<gene>
    <name evidence="2" type="ORF">METZ01_LOCUS15170</name>
</gene>
<evidence type="ECO:0000259" key="1">
    <source>
        <dbReference type="Pfam" id="PF07687"/>
    </source>
</evidence>
<dbReference type="AlphaFoldDB" id="A0A381P5X2"/>
<reference evidence="2" key="1">
    <citation type="submission" date="2018-05" db="EMBL/GenBank/DDBJ databases">
        <authorList>
            <person name="Lanie J.A."/>
            <person name="Ng W.-L."/>
            <person name="Kazmierczak K.M."/>
            <person name="Andrzejewski T.M."/>
            <person name="Davidsen T.M."/>
            <person name="Wayne K.J."/>
            <person name="Tettelin H."/>
            <person name="Glass J.I."/>
            <person name="Rusch D."/>
            <person name="Podicherti R."/>
            <person name="Tsui H.-C.T."/>
            <person name="Winkler M.E."/>
        </authorList>
    </citation>
    <scope>NUCLEOTIDE SEQUENCE</scope>
</reference>
<accession>A0A381P5X2</accession>
<organism evidence="2">
    <name type="scientific">marine metagenome</name>
    <dbReference type="NCBI Taxonomy" id="408172"/>
    <lineage>
        <taxon>unclassified sequences</taxon>
        <taxon>metagenomes</taxon>
        <taxon>ecological metagenomes</taxon>
    </lineage>
</organism>
<dbReference type="GO" id="GO:0005737">
    <property type="term" value="C:cytoplasm"/>
    <property type="evidence" value="ECO:0007669"/>
    <property type="project" value="TreeGrafter"/>
</dbReference>
<feature type="domain" description="Peptidase M20 dimerisation" evidence="1">
    <location>
        <begin position="215"/>
        <end position="303"/>
    </location>
</feature>
<dbReference type="Gene3D" id="3.30.70.360">
    <property type="match status" value="1"/>
</dbReference>
<dbReference type="GO" id="GO:0016805">
    <property type="term" value="F:dipeptidase activity"/>
    <property type="evidence" value="ECO:0007669"/>
    <property type="project" value="TreeGrafter"/>
</dbReference>
<dbReference type="InterPro" id="IPR052030">
    <property type="entry name" value="Peptidase_M20/M20A_hydrolases"/>
</dbReference>
<feature type="non-terminal residue" evidence="2">
    <location>
        <position position="1"/>
    </location>
</feature>
<sequence>MSRNRSLTLYLALVILVAAPLTVTAQQRPSTDQLKEEAKQMAGSMQKLSQEMVDSIFSFGELGFQEFWTMEYVTGILAEEGFDIETGCAGMPTCYVASWGSGKPVIGIMGDIDGLPETSQKPGVAYQDPLIENGPGHGEGHNSAAAVDVIAAITTKRLMEKYGLQGTLKVIPGVAEELVASRTYMVNAGLFEDMDIMLSTHISRSMSTSYGISGSGLVSTEFTFHGQSAHGAGSPWAGRSALDAVELMNVGWNFRREHLRLHQRSHYIISNGGNQPNVVPSEASVWYYFRELDYDRIKALHEMGQNMAKGASLMTNTTVSERIFGAAWPSNMSKPLAELMHSNIKEVGSPEWTEQDQQLALAVQEMMGQENPQGLPSEISDEVREGNQGMGGGSDDIAEVSWNLPTVRLRYPGNIPGTTGHHWSSSIAMATPIAHKGANYGSRVIAMTAIALMNEPELVEEAWTYFNDVTVAERQWASLIPDDTPPPIHLNAEKMERFRPMLEPLRYDPSRYATYLEQLGI</sequence>
<evidence type="ECO:0000313" key="2">
    <source>
        <dbReference type="EMBL" id="SUZ62316.1"/>
    </source>
</evidence>
<proteinExistence type="predicted"/>
<dbReference type="NCBIfam" id="TIGR01891">
    <property type="entry name" value="amidohydrolases"/>
    <property type="match status" value="1"/>
</dbReference>
<dbReference type="Pfam" id="PF07687">
    <property type="entry name" value="M20_dimer"/>
    <property type="match status" value="1"/>
</dbReference>
<protein>
    <recommendedName>
        <fullName evidence="1">Peptidase M20 dimerisation domain-containing protein</fullName>
    </recommendedName>
</protein>
<dbReference type="InterPro" id="IPR011650">
    <property type="entry name" value="Peptidase_M20_dimer"/>
</dbReference>
<dbReference type="InterPro" id="IPR017439">
    <property type="entry name" value="Amidohydrolase"/>
</dbReference>
<dbReference type="GO" id="GO:0071713">
    <property type="term" value="F:para-aminobenzoyl-glutamate hydrolase activity"/>
    <property type="evidence" value="ECO:0007669"/>
    <property type="project" value="TreeGrafter"/>
</dbReference>
<feature type="non-terminal residue" evidence="2">
    <location>
        <position position="521"/>
    </location>
</feature>
<dbReference type="SUPFAM" id="SSF55031">
    <property type="entry name" value="Bacterial exopeptidase dimerisation domain"/>
    <property type="match status" value="1"/>
</dbReference>
<dbReference type="InterPro" id="IPR036264">
    <property type="entry name" value="Bact_exopeptidase_dim_dom"/>
</dbReference>